<evidence type="ECO:0000256" key="5">
    <source>
        <dbReference type="ARBA" id="ARBA00022777"/>
    </source>
</evidence>
<keyword evidence="3" id="KW-0808">Transferase</keyword>
<evidence type="ECO:0000259" key="9">
    <source>
        <dbReference type="PROSITE" id="PS50011"/>
    </source>
</evidence>
<evidence type="ECO:0000313" key="11">
    <source>
        <dbReference type="Proteomes" id="UP000692954"/>
    </source>
</evidence>
<dbReference type="PANTHER" id="PTHR43671">
    <property type="entry name" value="SERINE/THREONINE-PROTEIN KINASE NEK"/>
    <property type="match status" value="1"/>
</dbReference>
<evidence type="ECO:0000256" key="1">
    <source>
        <dbReference type="ARBA" id="ARBA00012513"/>
    </source>
</evidence>
<dbReference type="OrthoDB" id="301677at2759"/>
<comment type="caution">
    <text evidence="10">The sequence shown here is derived from an EMBL/GenBank/DDBJ whole genome shotgun (WGS) entry which is preliminary data.</text>
</comment>
<comment type="catalytic activity">
    <reaction evidence="7">
        <text>L-threonyl-[protein] + ATP = O-phospho-L-threonyl-[protein] + ADP + H(+)</text>
        <dbReference type="Rhea" id="RHEA:46608"/>
        <dbReference type="Rhea" id="RHEA-COMP:11060"/>
        <dbReference type="Rhea" id="RHEA-COMP:11605"/>
        <dbReference type="ChEBI" id="CHEBI:15378"/>
        <dbReference type="ChEBI" id="CHEBI:30013"/>
        <dbReference type="ChEBI" id="CHEBI:30616"/>
        <dbReference type="ChEBI" id="CHEBI:61977"/>
        <dbReference type="ChEBI" id="CHEBI:456216"/>
        <dbReference type="EC" id="2.7.11.1"/>
    </reaction>
</comment>
<dbReference type="InterPro" id="IPR000719">
    <property type="entry name" value="Prot_kinase_dom"/>
</dbReference>
<accession>A0A8S1LKY8</accession>
<keyword evidence="5" id="KW-0418">Kinase</keyword>
<evidence type="ECO:0000256" key="7">
    <source>
        <dbReference type="ARBA" id="ARBA00047899"/>
    </source>
</evidence>
<dbReference type="EC" id="2.7.11.1" evidence="1"/>
<evidence type="ECO:0000256" key="6">
    <source>
        <dbReference type="ARBA" id="ARBA00022840"/>
    </source>
</evidence>
<dbReference type="GO" id="GO:0005524">
    <property type="term" value="F:ATP binding"/>
    <property type="evidence" value="ECO:0007669"/>
    <property type="project" value="UniProtKB-KW"/>
</dbReference>
<name>A0A8S1LKY8_9CILI</name>
<dbReference type="PROSITE" id="PS00108">
    <property type="entry name" value="PROTEIN_KINASE_ST"/>
    <property type="match status" value="1"/>
</dbReference>
<sequence>MSYPNIQEFIEDLEKENELLGKGTYGVVYKMKTKRIINPELEKQQDQVPFVGQYLAVKMMDAKTEKSFSTIQKEFLILKSLPKQHPNIIKLYKSYAWANQITKTYTLVLVMELADKNLMKEIEERIALKKYFSDDELHHIFLQCIQTLNDIKIHSNIYHRDIKPENILMKSSGLQILLSDFGVSRKLMKEKLPTIAGTLVGTPSYLSPILWNAFESGQFQIANINKIVHNFEKSDVYSLGITLLQTTLLLSSQIQKLNAGAEGQLRTQTLLKGVQNPRIQNILTRMLDHDEKQRASFQELIQLLNEPIPKQIVSNKKPIFSNVEPKIGIKEQFSLQAKMKFEKNQTEIDQTFNNQKLDQQQEKIEQVDNLETTHETKIIQEAIQNDEKEK</sequence>
<dbReference type="CDD" id="cd00180">
    <property type="entry name" value="PKc"/>
    <property type="match status" value="1"/>
</dbReference>
<protein>
    <recommendedName>
        <fullName evidence="1">non-specific serine/threonine protein kinase</fullName>
        <ecNumber evidence="1">2.7.11.1</ecNumber>
    </recommendedName>
</protein>
<feature type="domain" description="Protein kinase" evidence="9">
    <location>
        <begin position="14"/>
        <end position="308"/>
    </location>
</feature>
<evidence type="ECO:0000256" key="3">
    <source>
        <dbReference type="ARBA" id="ARBA00022679"/>
    </source>
</evidence>
<comment type="catalytic activity">
    <reaction evidence="8">
        <text>L-seryl-[protein] + ATP = O-phospho-L-seryl-[protein] + ADP + H(+)</text>
        <dbReference type="Rhea" id="RHEA:17989"/>
        <dbReference type="Rhea" id="RHEA-COMP:9863"/>
        <dbReference type="Rhea" id="RHEA-COMP:11604"/>
        <dbReference type="ChEBI" id="CHEBI:15378"/>
        <dbReference type="ChEBI" id="CHEBI:29999"/>
        <dbReference type="ChEBI" id="CHEBI:30616"/>
        <dbReference type="ChEBI" id="CHEBI:83421"/>
        <dbReference type="ChEBI" id="CHEBI:456216"/>
        <dbReference type="EC" id="2.7.11.1"/>
    </reaction>
</comment>
<proteinExistence type="predicted"/>
<gene>
    <name evidence="10" type="ORF">PSON_ATCC_30995.1.T0240218</name>
</gene>
<dbReference type="EMBL" id="CAJJDN010000024">
    <property type="protein sequence ID" value="CAD8068570.1"/>
    <property type="molecule type" value="Genomic_DNA"/>
</dbReference>
<dbReference type="Proteomes" id="UP000692954">
    <property type="component" value="Unassembled WGS sequence"/>
</dbReference>
<keyword evidence="11" id="KW-1185">Reference proteome</keyword>
<keyword evidence="2" id="KW-0723">Serine/threonine-protein kinase</keyword>
<dbReference type="GO" id="GO:0004674">
    <property type="term" value="F:protein serine/threonine kinase activity"/>
    <property type="evidence" value="ECO:0007669"/>
    <property type="project" value="UniProtKB-KW"/>
</dbReference>
<keyword evidence="4" id="KW-0547">Nucleotide-binding</keyword>
<reference evidence="10" key="1">
    <citation type="submission" date="2021-01" db="EMBL/GenBank/DDBJ databases">
        <authorList>
            <consortium name="Genoscope - CEA"/>
            <person name="William W."/>
        </authorList>
    </citation>
    <scope>NUCLEOTIDE SEQUENCE</scope>
</reference>
<evidence type="ECO:0000256" key="8">
    <source>
        <dbReference type="ARBA" id="ARBA00048679"/>
    </source>
</evidence>
<dbReference type="Pfam" id="PF00069">
    <property type="entry name" value="Pkinase"/>
    <property type="match status" value="1"/>
</dbReference>
<evidence type="ECO:0000256" key="2">
    <source>
        <dbReference type="ARBA" id="ARBA00022527"/>
    </source>
</evidence>
<dbReference type="SMART" id="SM00220">
    <property type="entry name" value="S_TKc"/>
    <property type="match status" value="1"/>
</dbReference>
<keyword evidence="6" id="KW-0067">ATP-binding</keyword>
<dbReference type="FunFam" id="1.10.510.10:FF:001711">
    <property type="entry name" value="Uncharacterized protein"/>
    <property type="match status" value="1"/>
</dbReference>
<dbReference type="AlphaFoldDB" id="A0A8S1LKY8"/>
<evidence type="ECO:0000313" key="10">
    <source>
        <dbReference type="EMBL" id="CAD8068570.1"/>
    </source>
</evidence>
<dbReference type="InterPro" id="IPR008271">
    <property type="entry name" value="Ser/Thr_kinase_AS"/>
</dbReference>
<organism evidence="10 11">
    <name type="scientific">Paramecium sonneborni</name>
    <dbReference type="NCBI Taxonomy" id="65129"/>
    <lineage>
        <taxon>Eukaryota</taxon>
        <taxon>Sar</taxon>
        <taxon>Alveolata</taxon>
        <taxon>Ciliophora</taxon>
        <taxon>Intramacronucleata</taxon>
        <taxon>Oligohymenophorea</taxon>
        <taxon>Peniculida</taxon>
        <taxon>Parameciidae</taxon>
        <taxon>Paramecium</taxon>
    </lineage>
</organism>
<dbReference type="PROSITE" id="PS50011">
    <property type="entry name" value="PROTEIN_KINASE_DOM"/>
    <property type="match status" value="1"/>
</dbReference>
<evidence type="ECO:0000256" key="4">
    <source>
        <dbReference type="ARBA" id="ARBA00022741"/>
    </source>
</evidence>
<dbReference type="InterPro" id="IPR050660">
    <property type="entry name" value="NEK_Ser/Thr_kinase"/>
</dbReference>
<dbReference type="PANTHER" id="PTHR43671:SF98">
    <property type="entry name" value="SERINE_THREONINE-PROTEIN KINASE NEK11"/>
    <property type="match status" value="1"/>
</dbReference>